<evidence type="ECO:0000313" key="3">
    <source>
        <dbReference type="Proteomes" id="UP001589891"/>
    </source>
</evidence>
<keyword evidence="1" id="KW-0812">Transmembrane</keyword>
<proteinExistence type="predicted"/>
<accession>A0ABV6SIQ1</accession>
<feature type="transmembrane region" description="Helical" evidence="1">
    <location>
        <begin position="72"/>
        <end position="92"/>
    </location>
</feature>
<keyword evidence="1" id="KW-0472">Membrane</keyword>
<protein>
    <submittedName>
        <fullName evidence="2">Phage holin, lambda family</fullName>
    </submittedName>
</protein>
<organism evidence="2 3">
    <name type="scientific">Azorhizophilus paspali</name>
    <name type="common">Azotobacter paspali</name>
    <dbReference type="NCBI Taxonomy" id="69963"/>
    <lineage>
        <taxon>Bacteria</taxon>
        <taxon>Pseudomonadati</taxon>
        <taxon>Pseudomonadota</taxon>
        <taxon>Gammaproteobacteria</taxon>
        <taxon>Pseudomonadales</taxon>
        <taxon>Pseudomonadaceae</taxon>
        <taxon>Azorhizophilus</taxon>
    </lineage>
</organism>
<name>A0ABV6SIQ1_AZOPA</name>
<dbReference type="InterPro" id="IPR006481">
    <property type="entry name" value="Phage_lambda_GpS_holin"/>
</dbReference>
<dbReference type="Proteomes" id="UP001589891">
    <property type="component" value="Unassembled WGS sequence"/>
</dbReference>
<dbReference type="EMBL" id="JBHLSS010000028">
    <property type="protein sequence ID" value="MFC0708824.1"/>
    <property type="molecule type" value="Genomic_DNA"/>
</dbReference>
<dbReference type="RefSeq" id="WP_376943250.1">
    <property type="nucleotide sequence ID" value="NZ_JBHLSS010000028.1"/>
</dbReference>
<feature type="transmembrane region" description="Helical" evidence="1">
    <location>
        <begin position="20"/>
        <end position="37"/>
    </location>
</feature>
<sequence length="107" mass="11593">MKHMPDKPETWAWLAAWVQTNWPGIYAGVLAFTIAALRILYSGGRLRQLLLEAPLCGFIGLGVSYSTELLGVSPSAGAFFGSMVGLIGVETVRATARRLLEKKVEQA</sequence>
<reference evidence="2 3" key="1">
    <citation type="submission" date="2024-09" db="EMBL/GenBank/DDBJ databases">
        <authorList>
            <person name="Sun Q."/>
            <person name="Mori K."/>
        </authorList>
    </citation>
    <scope>NUCLEOTIDE SEQUENCE [LARGE SCALE GENOMIC DNA]</scope>
    <source>
        <strain evidence="2 3">NCAIM B.01794</strain>
    </source>
</reference>
<keyword evidence="1" id="KW-1133">Transmembrane helix</keyword>
<feature type="transmembrane region" description="Helical" evidence="1">
    <location>
        <begin position="49"/>
        <end position="66"/>
    </location>
</feature>
<dbReference type="NCBIfam" id="TIGR01594">
    <property type="entry name" value="holin_lambda"/>
    <property type="match status" value="1"/>
</dbReference>
<gene>
    <name evidence="2" type="ORF">ACFFGX_04185</name>
</gene>
<evidence type="ECO:0000313" key="2">
    <source>
        <dbReference type="EMBL" id="MFC0708824.1"/>
    </source>
</evidence>
<comment type="caution">
    <text evidence="2">The sequence shown here is derived from an EMBL/GenBank/DDBJ whole genome shotgun (WGS) entry which is preliminary data.</text>
</comment>
<evidence type="ECO:0000256" key="1">
    <source>
        <dbReference type="SAM" id="Phobius"/>
    </source>
</evidence>
<dbReference type="Pfam" id="PF05106">
    <property type="entry name" value="Phage_holin_3_1"/>
    <property type="match status" value="1"/>
</dbReference>
<keyword evidence="3" id="KW-1185">Reference proteome</keyword>